<accession>A0AAW2Y537</accession>
<protein>
    <recommendedName>
        <fullName evidence="3">Cysteine proteinase inhibitor</fullName>
    </recommendedName>
</protein>
<proteinExistence type="inferred from homology"/>
<gene>
    <name evidence="5" type="ORF">Slati_0716000</name>
</gene>
<dbReference type="Pfam" id="PF00031">
    <property type="entry name" value="Cystatin"/>
    <property type="match status" value="1"/>
</dbReference>
<keyword evidence="2 3" id="KW-0789">Thiol protease inhibitor</keyword>
<dbReference type="PANTHER" id="PTHR11413">
    <property type="entry name" value="CYSTATIN FAMILY MEMBER"/>
    <property type="match status" value="1"/>
</dbReference>
<name>A0AAW2Y537_9LAMI</name>
<evidence type="ECO:0000256" key="2">
    <source>
        <dbReference type="ARBA" id="ARBA00022704"/>
    </source>
</evidence>
<comment type="caution">
    <text evidence="5">The sequence shown here is derived from an EMBL/GenBank/DDBJ whole genome shotgun (WGS) entry which is preliminary data.</text>
</comment>
<dbReference type="PANTHER" id="PTHR11413:SF116">
    <property type="entry name" value="MULTICYSTATIN"/>
    <property type="match status" value="1"/>
</dbReference>
<organism evidence="5">
    <name type="scientific">Sesamum latifolium</name>
    <dbReference type="NCBI Taxonomy" id="2727402"/>
    <lineage>
        <taxon>Eukaryota</taxon>
        <taxon>Viridiplantae</taxon>
        <taxon>Streptophyta</taxon>
        <taxon>Embryophyta</taxon>
        <taxon>Tracheophyta</taxon>
        <taxon>Spermatophyta</taxon>
        <taxon>Magnoliopsida</taxon>
        <taxon>eudicotyledons</taxon>
        <taxon>Gunneridae</taxon>
        <taxon>Pentapetalae</taxon>
        <taxon>asterids</taxon>
        <taxon>lamiids</taxon>
        <taxon>Lamiales</taxon>
        <taxon>Pedaliaceae</taxon>
        <taxon>Sesamum</taxon>
    </lineage>
</organism>
<dbReference type="AlphaFoldDB" id="A0AAW2Y537"/>
<keyword evidence="1 3" id="KW-0646">Protease inhibitor</keyword>
<reference evidence="5" key="1">
    <citation type="submission" date="2020-06" db="EMBL/GenBank/DDBJ databases">
        <authorList>
            <person name="Li T."/>
            <person name="Hu X."/>
            <person name="Zhang T."/>
            <person name="Song X."/>
            <person name="Zhang H."/>
            <person name="Dai N."/>
            <person name="Sheng W."/>
            <person name="Hou X."/>
            <person name="Wei L."/>
        </authorList>
    </citation>
    <scope>NUCLEOTIDE SEQUENCE</scope>
    <source>
        <strain evidence="5">KEN1</strain>
        <tissue evidence="5">Leaf</tissue>
    </source>
</reference>
<dbReference type="InterPro" id="IPR027214">
    <property type="entry name" value="Cystatin"/>
</dbReference>
<comment type="similarity">
    <text evidence="3">Belongs to the cystatin family. Phytocystatin subfamily.</text>
</comment>
<dbReference type="CDD" id="cd00042">
    <property type="entry name" value="CY"/>
    <property type="match status" value="1"/>
</dbReference>
<evidence type="ECO:0000313" key="5">
    <source>
        <dbReference type="EMBL" id="KAL0460888.1"/>
    </source>
</evidence>
<evidence type="ECO:0000256" key="3">
    <source>
        <dbReference type="RuleBase" id="RU362130"/>
    </source>
</evidence>
<reference evidence="5" key="2">
    <citation type="journal article" date="2024" name="Plant">
        <title>Genomic evolution and insights into agronomic trait innovations of Sesamum species.</title>
        <authorList>
            <person name="Miao H."/>
            <person name="Wang L."/>
            <person name="Qu L."/>
            <person name="Liu H."/>
            <person name="Sun Y."/>
            <person name="Le M."/>
            <person name="Wang Q."/>
            <person name="Wei S."/>
            <person name="Zheng Y."/>
            <person name="Lin W."/>
            <person name="Duan Y."/>
            <person name="Cao H."/>
            <person name="Xiong S."/>
            <person name="Wang X."/>
            <person name="Wei L."/>
            <person name="Li C."/>
            <person name="Ma Q."/>
            <person name="Ju M."/>
            <person name="Zhao R."/>
            <person name="Li G."/>
            <person name="Mu C."/>
            <person name="Tian Q."/>
            <person name="Mei H."/>
            <person name="Zhang T."/>
            <person name="Gao T."/>
            <person name="Zhang H."/>
        </authorList>
    </citation>
    <scope>NUCLEOTIDE SEQUENCE</scope>
    <source>
        <strain evidence="5">KEN1</strain>
    </source>
</reference>
<dbReference type="InterPro" id="IPR046350">
    <property type="entry name" value="Cystatin_sf"/>
</dbReference>
<dbReference type="InterPro" id="IPR018073">
    <property type="entry name" value="Prot_inh_cystat_CS"/>
</dbReference>
<dbReference type="SMART" id="SM00043">
    <property type="entry name" value="CY"/>
    <property type="match status" value="1"/>
</dbReference>
<dbReference type="GO" id="GO:0004869">
    <property type="term" value="F:cysteine-type endopeptidase inhibitor activity"/>
    <property type="evidence" value="ECO:0007669"/>
    <property type="project" value="UniProtKB-KW"/>
</dbReference>
<dbReference type="EMBL" id="JACGWN010000002">
    <property type="protein sequence ID" value="KAL0460888.1"/>
    <property type="molecule type" value="Genomic_DNA"/>
</dbReference>
<evidence type="ECO:0000256" key="1">
    <source>
        <dbReference type="ARBA" id="ARBA00022690"/>
    </source>
</evidence>
<dbReference type="Gene3D" id="3.10.450.10">
    <property type="match status" value="1"/>
</dbReference>
<feature type="domain" description="Cystatin" evidence="4">
    <location>
        <begin position="2"/>
        <end position="92"/>
    </location>
</feature>
<dbReference type="PROSITE" id="PS00287">
    <property type="entry name" value="CYSTATIN"/>
    <property type="match status" value="1"/>
</dbReference>
<sequence>MATPGRIILDDGAQNSVEINGLARFAVDEHNKKENTLPEFKKVLSAKKQVVAGVMRYITLEAADGGKNKVYEAKVLVQEWMNVKEVEEFKLVGEA</sequence>
<dbReference type="SUPFAM" id="SSF54403">
    <property type="entry name" value="Cystatin/monellin"/>
    <property type="match status" value="1"/>
</dbReference>
<evidence type="ECO:0000259" key="4">
    <source>
        <dbReference type="SMART" id="SM00043"/>
    </source>
</evidence>
<dbReference type="InterPro" id="IPR000010">
    <property type="entry name" value="Cystatin_dom"/>
</dbReference>